<reference evidence="1 2" key="1">
    <citation type="submission" date="2016-05" db="EMBL/GenBank/DDBJ databases">
        <title>Genome sequencing of Trichophyton violaceum CMCC(F)T3l isolated from hair.</title>
        <authorList>
            <person name="Zhan P."/>
            <person name="Tao Y."/>
            <person name="Liu W."/>
        </authorList>
    </citation>
    <scope>NUCLEOTIDE SEQUENCE [LARGE SCALE GENOMIC DNA]</scope>
    <source>
        <strain evidence="2">CMCC(F)T3l</strain>
    </source>
</reference>
<organism evidence="1 2">
    <name type="scientific">Trichophyton violaceum</name>
    <dbReference type="NCBI Taxonomy" id="34388"/>
    <lineage>
        <taxon>Eukaryota</taxon>
        <taxon>Fungi</taxon>
        <taxon>Dikarya</taxon>
        <taxon>Ascomycota</taxon>
        <taxon>Pezizomycotina</taxon>
        <taxon>Eurotiomycetes</taxon>
        <taxon>Eurotiomycetidae</taxon>
        <taxon>Onygenales</taxon>
        <taxon>Arthrodermataceae</taxon>
        <taxon>Trichophyton</taxon>
    </lineage>
</organism>
<dbReference type="AlphaFoldDB" id="A0A178FRS3"/>
<name>A0A178FRS3_TRIVO</name>
<sequence>MLPSIDPPQGKMKPESKYSLVEQVETPCGNLLVTGGSEEYSAEYPPKIATFYYLGELNDEMKPIYSQGNGRSFTIRGNVYHIFGKTIWKDAKGEVVGEAANSLALVSDPEVNPIANVAMPISRGMVPFLPLTKNEEELEKGHNHKVVLEMPGGFCKPEPDAIGGYIWFQKYIQTRSTEGIVETAFQGVSLAIAVRNRHTEEVRAERIMHDELLFTDSEPAFGSFCSVLESYYFYVWGKLGEDIYLARVEKYEPQNRSAYEFWDGYNFTQDISTAVPVFSGYSSGTIMRSNIFGHLYNWMFIGGTESNMPVVTIGVAHDIQGPYIMHSLIKPEHVHPMLRQVHSVYAHHWAYTERDGQLLITWNESKTGNIIGTKLQFSMSHGGAYWKDISFIYVPSAISSMIMDGKELIISFARAKKAACRIDYDMDGETIIRVFAGDMESVNAAVDSICNLIRRWCDEFLEEGKAAKASSSLKGMLRWPFGIFTSLSLQSD</sequence>
<comment type="caution">
    <text evidence="1">The sequence shown here is derived from an EMBL/GenBank/DDBJ whole genome shotgun (WGS) entry which is preliminary data.</text>
</comment>
<evidence type="ECO:0000313" key="1">
    <source>
        <dbReference type="EMBL" id="OAL74363.1"/>
    </source>
</evidence>
<dbReference type="OrthoDB" id="2583188at2759"/>
<keyword evidence="2" id="KW-1185">Reference proteome</keyword>
<evidence type="ECO:0000313" key="2">
    <source>
        <dbReference type="Proteomes" id="UP000243519"/>
    </source>
</evidence>
<dbReference type="EMBL" id="LHPN01000002">
    <property type="protein sequence ID" value="OAL74363.1"/>
    <property type="molecule type" value="Genomic_DNA"/>
</dbReference>
<proteinExistence type="predicted"/>
<gene>
    <name evidence="1" type="ORF">A7D00_2396</name>
</gene>
<accession>A0A178FRS3</accession>
<protein>
    <submittedName>
        <fullName evidence="1">Uncharacterized protein</fullName>
    </submittedName>
</protein>
<dbReference type="Proteomes" id="UP000243519">
    <property type="component" value="Unassembled WGS sequence"/>
</dbReference>